<feature type="compositionally biased region" description="Polar residues" evidence="1">
    <location>
        <begin position="59"/>
        <end position="68"/>
    </location>
</feature>
<evidence type="ECO:0000256" key="1">
    <source>
        <dbReference type="SAM" id="MobiDB-lite"/>
    </source>
</evidence>
<sequence length="106" mass="12018">MACGGYARQQAHIFQKKRRGCAFDYASLHISAVEASDPLTELLWKCKSGKSTSEDMRSANRSSSKNAKTSLDALYRRRASKTQYKVEWTSTSYPEQFPTRCSILKI</sequence>
<proteinExistence type="predicted"/>
<gene>
    <name evidence="2" type="primary">AlNc14C6G884</name>
    <name evidence="2" type="ORF">ALNC14_009850</name>
</gene>
<protein>
    <submittedName>
        <fullName evidence="2">AlNc14C6G884 protein</fullName>
    </submittedName>
</protein>
<organism evidence="2">
    <name type="scientific">Albugo laibachii Nc14</name>
    <dbReference type="NCBI Taxonomy" id="890382"/>
    <lineage>
        <taxon>Eukaryota</taxon>
        <taxon>Sar</taxon>
        <taxon>Stramenopiles</taxon>
        <taxon>Oomycota</taxon>
        <taxon>Peronosporomycetes</taxon>
        <taxon>Albuginales</taxon>
        <taxon>Albuginaceae</taxon>
        <taxon>Albugo</taxon>
    </lineage>
</organism>
<reference evidence="2" key="1">
    <citation type="journal article" date="2011" name="PLoS Biol.">
        <title>Gene gain and loss during evolution of obligate parasitism in the white rust pathogen of Arabidopsis thaliana.</title>
        <authorList>
            <person name="Kemen E."/>
            <person name="Gardiner A."/>
            <person name="Schultz-Larsen T."/>
            <person name="Kemen A.C."/>
            <person name="Balmuth A.L."/>
            <person name="Robert-Seilaniantz A."/>
            <person name="Bailey K."/>
            <person name="Holub E."/>
            <person name="Studholme D.J."/>
            <person name="Maclean D."/>
            <person name="Jones J.D."/>
        </authorList>
    </citation>
    <scope>NUCLEOTIDE SEQUENCE</scope>
</reference>
<dbReference type="HOGENOM" id="CLU_2228187_0_0_1"/>
<dbReference type="EMBL" id="FR824051">
    <property type="protein sequence ID" value="CCA14842.1"/>
    <property type="molecule type" value="Genomic_DNA"/>
</dbReference>
<dbReference type="AlphaFoldDB" id="F0W1B5"/>
<accession>F0W1B5</accession>
<reference evidence="2" key="2">
    <citation type="submission" date="2011-02" db="EMBL/GenBank/DDBJ databases">
        <authorList>
            <person name="MacLean D."/>
        </authorList>
    </citation>
    <scope>NUCLEOTIDE SEQUENCE</scope>
</reference>
<feature type="region of interest" description="Disordered" evidence="1">
    <location>
        <begin position="49"/>
        <end position="68"/>
    </location>
</feature>
<evidence type="ECO:0000313" key="2">
    <source>
        <dbReference type="EMBL" id="CCA14842.1"/>
    </source>
</evidence>
<name>F0W1B5_9STRA</name>